<sequence length="103" mass="12247">MRWRVFNSCRDHRLLCFSFLYIAMLYTICSMYKHNFVLLVILMLIVLLLDAYCSCVLCFSKFCISVSIHAFCIQYALLLIHVFYYHYDECTNTIFLSCTLLPL</sequence>
<keyword evidence="1" id="KW-0812">Transmembrane</keyword>
<feature type="transmembrane region" description="Helical" evidence="1">
    <location>
        <begin position="66"/>
        <end position="87"/>
    </location>
</feature>
<keyword evidence="3" id="KW-1185">Reference proteome</keyword>
<reference evidence="2 3" key="1">
    <citation type="submission" date="2012-08" db="EMBL/GenBank/DDBJ databases">
        <title>Oryza genome evolution.</title>
        <authorList>
            <person name="Wing R.A."/>
        </authorList>
    </citation>
    <scope>NUCLEOTIDE SEQUENCE</scope>
</reference>
<name>A0A0D9WUV5_9ORYZ</name>
<keyword evidence="1" id="KW-1133">Transmembrane helix</keyword>
<protein>
    <submittedName>
        <fullName evidence="2">Uncharacterized protein</fullName>
    </submittedName>
</protein>
<reference evidence="3" key="2">
    <citation type="submission" date="2013-12" db="EMBL/GenBank/DDBJ databases">
        <authorList>
            <person name="Yu Y."/>
            <person name="Lee S."/>
            <person name="de Baynast K."/>
            <person name="Wissotski M."/>
            <person name="Liu L."/>
            <person name="Talag J."/>
            <person name="Goicoechea J."/>
            <person name="Angelova A."/>
            <person name="Jetty R."/>
            <person name="Kudrna D."/>
            <person name="Golser W."/>
            <person name="Rivera L."/>
            <person name="Zhang J."/>
            <person name="Wing R."/>
        </authorList>
    </citation>
    <scope>NUCLEOTIDE SEQUENCE</scope>
</reference>
<keyword evidence="1" id="KW-0472">Membrane</keyword>
<feature type="transmembrane region" description="Helical" evidence="1">
    <location>
        <begin position="39"/>
        <end position="59"/>
    </location>
</feature>
<accession>A0A0D9WUV5</accession>
<dbReference type="EnsemblPlants" id="LPERR07G00940.1">
    <property type="protein sequence ID" value="LPERR07G00940.1"/>
    <property type="gene ID" value="LPERR07G00940"/>
</dbReference>
<dbReference type="Proteomes" id="UP000032180">
    <property type="component" value="Chromosome 7"/>
</dbReference>
<evidence type="ECO:0000313" key="3">
    <source>
        <dbReference type="Proteomes" id="UP000032180"/>
    </source>
</evidence>
<organism evidence="2 3">
    <name type="scientific">Leersia perrieri</name>
    <dbReference type="NCBI Taxonomy" id="77586"/>
    <lineage>
        <taxon>Eukaryota</taxon>
        <taxon>Viridiplantae</taxon>
        <taxon>Streptophyta</taxon>
        <taxon>Embryophyta</taxon>
        <taxon>Tracheophyta</taxon>
        <taxon>Spermatophyta</taxon>
        <taxon>Magnoliopsida</taxon>
        <taxon>Liliopsida</taxon>
        <taxon>Poales</taxon>
        <taxon>Poaceae</taxon>
        <taxon>BOP clade</taxon>
        <taxon>Oryzoideae</taxon>
        <taxon>Oryzeae</taxon>
        <taxon>Oryzinae</taxon>
        <taxon>Leersia</taxon>
    </lineage>
</organism>
<dbReference type="AlphaFoldDB" id="A0A0D9WUV5"/>
<evidence type="ECO:0000313" key="2">
    <source>
        <dbReference type="EnsemblPlants" id="LPERR07G00940.1"/>
    </source>
</evidence>
<reference evidence="2" key="3">
    <citation type="submission" date="2015-04" db="UniProtKB">
        <authorList>
            <consortium name="EnsemblPlants"/>
        </authorList>
    </citation>
    <scope>IDENTIFICATION</scope>
</reference>
<proteinExistence type="predicted"/>
<dbReference type="HOGENOM" id="CLU_2267644_0_0_1"/>
<dbReference type="Gramene" id="LPERR07G00940.1">
    <property type="protein sequence ID" value="LPERR07G00940.1"/>
    <property type="gene ID" value="LPERR07G00940"/>
</dbReference>
<feature type="transmembrane region" description="Helical" evidence="1">
    <location>
        <begin position="12"/>
        <end position="33"/>
    </location>
</feature>
<evidence type="ECO:0000256" key="1">
    <source>
        <dbReference type="SAM" id="Phobius"/>
    </source>
</evidence>